<proteinExistence type="predicted"/>
<organism evidence="1">
    <name type="scientific">Oryza meridionalis</name>
    <dbReference type="NCBI Taxonomy" id="40149"/>
    <lineage>
        <taxon>Eukaryota</taxon>
        <taxon>Viridiplantae</taxon>
        <taxon>Streptophyta</taxon>
        <taxon>Embryophyta</taxon>
        <taxon>Tracheophyta</taxon>
        <taxon>Spermatophyta</taxon>
        <taxon>Magnoliopsida</taxon>
        <taxon>Liliopsida</taxon>
        <taxon>Poales</taxon>
        <taxon>Poaceae</taxon>
        <taxon>BOP clade</taxon>
        <taxon>Oryzoideae</taxon>
        <taxon>Oryzeae</taxon>
        <taxon>Oryzinae</taxon>
        <taxon>Oryza</taxon>
    </lineage>
</organism>
<dbReference type="EnsemblPlants" id="OMERI01G20470.1">
    <property type="protein sequence ID" value="OMERI01G20470.1"/>
    <property type="gene ID" value="OMERI01G20470"/>
</dbReference>
<evidence type="ECO:0000313" key="1">
    <source>
        <dbReference type="EnsemblPlants" id="OMERI01G20470.1"/>
    </source>
</evidence>
<evidence type="ECO:0000313" key="2">
    <source>
        <dbReference type="Proteomes" id="UP000008021"/>
    </source>
</evidence>
<dbReference type="HOGENOM" id="CLU_1565337_0_0_1"/>
<dbReference type="Gramene" id="OMERI01G20470.1">
    <property type="protein sequence ID" value="OMERI01G20470.1"/>
    <property type="gene ID" value="OMERI01G20470"/>
</dbReference>
<protein>
    <submittedName>
        <fullName evidence="1">Uncharacterized protein</fullName>
    </submittedName>
</protein>
<accession>A0A0E0C4H4</accession>
<keyword evidence="2" id="KW-1185">Reference proteome</keyword>
<name>A0A0E0C4H4_9ORYZ</name>
<dbReference type="AlphaFoldDB" id="A0A0E0C4H4"/>
<reference evidence="1" key="1">
    <citation type="submission" date="2015-04" db="UniProtKB">
        <authorList>
            <consortium name="EnsemblPlants"/>
        </authorList>
    </citation>
    <scope>IDENTIFICATION</scope>
</reference>
<sequence length="171" mass="19127">MERSIGSKVCRSVRSCWAHRWTRSYRRLAPAPATPRRRPAAAAVGGGIRLGRRPAAVAWRFAQLRADERWWWPSSSPLQLLVRVVGEYLSSVRRRRMMLEEPASSDDDVSSSSATARLRRSASRQYGGVDGRGVVLNLCVAEALLLRRSSSVTRRSPLRARKAARTERASA</sequence>
<reference evidence="1" key="2">
    <citation type="submission" date="2018-05" db="EMBL/GenBank/DDBJ databases">
        <title>OmerRS3 (Oryza meridionalis Reference Sequence Version 3).</title>
        <authorList>
            <person name="Zhang J."/>
            <person name="Kudrna D."/>
            <person name="Lee S."/>
            <person name="Talag J."/>
            <person name="Welchert J."/>
            <person name="Wing R.A."/>
        </authorList>
    </citation>
    <scope>NUCLEOTIDE SEQUENCE [LARGE SCALE GENOMIC DNA]</scope>
    <source>
        <strain evidence="1">cv. OR44</strain>
    </source>
</reference>
<dbReference type="Proteomes" id="UP000008021">
    <property type="component" value="Chromosome 1"/>
</dbReference>